<evidence type="ECO:0000259" key="10">
    <source>
        <dbReference type="Pfam" id="PF07819"/>
    </source>
</evidence>
<dbReference type="Pfam" id="PF24883">
    <property type="entry name" value="NPHP3_N"/>
    <property type="match status" value="1"/>
</dbReference>
<comment type="caution">
    <text evidence="12">The sequence shown here is derived from an EMBL/GenBank/DDBJ whole genome shotgun (WGS) entry which is preliminary data.</text>
</comment>
<keyword evidence="8 9" id="KW-0472">Membrane</keyword>
<evidence type="ECO:0000313" key="12">
    <source>
        <dbReference type="EMBL" id="KAK8043928.1"/>
    </source>
</evidence>
<feature type="domain" description="Nephrocystin 3-like N-terminal" evidence="11">
    <location>
        <begin position="380"/>
        <end position="509"/>
    </location>
</feature>
<dbReference type="SUPFAM" id="SSF53474">
    <property type="entry name" value="alpha/beta-Hydrolases"/>
    <property type="match status" value="1"/>
</dbReference>
<comment type="function">
    <text evidence="1 9">Involved in inositol deacylation of GPI-anchored proteins which plays important roles in the quality control and ER-associated degradation of GPI-anchored proteins.</text>
</comment>
<keyword evidence="9" id="KW-0813">Transport</keyword>
<evidence type="ECO:0000256" key="5">
    <source>
        <dbReference type="ARBA" id="ARBA00022737"/>
    </source>
</evidence>
<keyword evidence="6 9" id="KW-0256">Endoplasmic reticulum</keyword>
<sequence>MRLITKVSENDFCRHLQVLAPLQADRRHCVFIQSRLRRLSSPSPKTPTSGVDVKGPIGLNLLHEPSEPRIDFVLSPTTHRLETDQYRQVHGLGGGSKKTWSSSPEPAMFWPQEWLPSETGFKHVRLHSYGYNSEWTSKRESRLTVHDFGQALLADLHNSPCLRKTSDKTQTPIILVAHSMGGLVAKKAYLLATRDPTYQAIADRIHTMFFLGTPHRGADSAQMAKLLISSASMGAKAFVDDLLPGSGTLDQINDEFRHVCDSLHLWSFFESMPTDFGVKTSFVVDKDSAILGKMKGLPREHTQYLQADHRRICKFDSLIDPNYLILIRSFAATIGDIEADGNFQMRERHKAQMKAISSLTGVDQRQDADLLVTNEKQHHGSCQWLTTTATFQDWLTVDTTATFTDPFSTDQVEPTPRLFWLNGRPGTGKSVAAGHVIKYAEACNFDCSFYFFKHNDKARSNLPSLLRSLVFQMAQHSLDVRHLLEVMISDEETINMDDYHAIWSKLFVNKQHARFSEIHTGNQGSLADIELFIKARCPQSSDTSSYQDLITRILSKSNGIFLWASLTVNRLEEIYSLEDMQEVLGQIPAEMNEFIAHPHIRCSVAKLRDSENASSNGSSVRLDVGRTLTTTSAQLEAVCGHLVSIDKDSRVFVAHQTLSTFLAHERTEFWIDRSLAHARVADICLGVLCGKELAPPRSKRIDHHGAPGTPLFNYARAHFAFHLLHCSASVESSLQLLCKFILTNSPTWIEKTAARGDLYTLRQTALRLKVYLSRLAKYHSPLSPEVQTIERWSTYLTHIIAAFGHNLLTSPSSIHFLIPYLCPNRSLTKKTFIKSSKKLRITGPTKDDWDDRLTCYMFPETASAIVCCDKSIAISIASMIHVYNSSTFNLVATMNHDKKREEADALESWPGPEKTWTSLWPRSIDFTASSMTFSADAKQLVLSDAQGCTLSWHQISDGDQVHVATLRSLSDSESSDDGDFGSARWIPSEKIRLDPAQKLAAVSYRNASISIWDIDLPEKLGDFEREGFEDVYSTPQALDMIFNPIPEVELLAISYKDGDLITCNPWNLDQVGHHHLQASLSVLSTTSDGDEDGAVYLFLFETLQPIYRIERPETQMRIQELVFSADNLRFLDIRGQCCNIWEPFILVPKEGSDDSSSEPFSEAPTLRETSGTSAYTFQWGESITSMVSTANGEYMFAGRQDGAIDICEVRTGKTLDQLRIHDRFSDITTMDWNDQEKMLLSAEISGRCILSRITLPSRNGRAHAEVLTDHREHTAVRNAVISADGLSFLVITGTQAKVVALDASTRGVIQLSASPYQYLGQMNPGSHWTFVDEKAIYLFESQTLAGVATYPLIRNGSVDIEKGDESQWIVKKDSNMLMNILRGSRATEIEVFDWAGVTEESQAQSGATSHMISLPASKCIIGMLKSSLYFMDLSGWVCSVNLKNVNTAGTYSRHFFVPLTWHTGTSPSMTVISKTTVAFARGEDVVLFHGFLEFEEKVALGK</sequence>
<dbReference type="InterPro" id="IPR012908">
    <property type="entry name" value="PGAP1-ab_dom-like"/>
</dbReference>
<feature type="domain" description="GPI inositol-deacylase PGAP1-like alpha/beta" evidence="10">
    <location>
        <begin position="108"/>
        <end position="218"/>
    </location>
</feature>
<name>A0ABR1TBE6_9PEZI</name>
<dbReference type="InterPro" id="IPR015943">
    <property type="entry name" value="WD40/YVTN_repeat-like_dom_sf"/>
</dbReference>
<protein>
    <recommendedName>
        <fullName evidence="4 9">GPI inositol-deacylase</fullName>
        <ecNumber evidence="9">3.1.-.-</ecNumber>
    </recommendedName>
</protein>
<dbReference type="InterPro" id="IPR027417">
    <property type="entry name" value="P-loop_NTPase"/>
</dbReference>
<evidence type="ECO:0000256" key="6">
    <source>
        <dbReference type="ARBA" id="ARBA00022824"/>
    </source>
</evidence>
<dbReference type="EMBL" id="JAQQWL010000012">
    <property type="protein sequence ID" value="KAK8043928.1"/>
    <property type="molecule type" value="Genomic_DNA"/>
</dbReference>
<dbReference type="SUPFAM" id="SSF52540">
    <property type="entry name" value="P-loop containing nucleoside triphosphate hydrolases"/>
    <property type="match status" value="1"/>
</dbReference>
<keyword evidence="9" id="KW-0378">Hydrolase</keyword>
<comment type="subcellular location">
    <subcellularLocation>
        <location evidence="9">Endoplasmic reticulum membrane</location>
    </subcellularLocation>
    <subcellularLocation>
        <location evidence="3">Membrane</location>
    </subcellularLocation>
    <subcellularLocation>
        <location evidence="2">Mitochondrion</location>
    </subcellularLocation>
</comment>
<evidence type="ECO:0000259" key="11">
    <source>
        <dbReference type="Pfam" id="PF24883"/>
    </source>
</evidence>
<dbReference type="SUPFAM" id="SSF51004">
    <property type="entry name" value="C-terminal (heme d1) domain of cytochrome cd1-nitrite reductase"/>
    <property type="match status" value="1"/>
</dbReference>
<gene>
    <name evidence="12" type="ORF">PG994_012766</name>
</gene>
<evidence type="ECO:0000256" key="9">
    <source>
        <dbReference type="RuleBase" id="RU365011"/>
    </source>
</evidence>
<dbReference type="Proteomes" id="UP001480595">
    <property type="component" value="Unassembled WGS sequence"/>
</dbReference>
<reference evidence="12 13" key="1">
    <citation type="submission" date="2023-01" db="EMBL/GenBank/DDBJ databases">
        <title>Analysis of 21 Apiospora genomes using comparative genomics revels a genus with tremendous synthesis potential of carbohydrate active enzymes and secondary metabolites.</title>
        <authorList>
            <person name="Sorensen T."/>
        </authorList>
    </citation>
    <scope>NUCLEOTIDE SEQUENCE [LARGE SCALE GENOMIC DNA]</scope>
    <source>
        <strain evidence="12 13">CBS 135458</strain>
    </source>
</reference>
<dbReference type="Gene3D" id="3.40.50.1820">
    <property type="entry name" value="alpha/beta hydrolase"/>
    <property type="match status" value="1"/>
</dbReference>
<organism evidence="12 13">
    <name type="scientific">Apiospora phragmitis</name>
    <dbReference type="NCBI Taxonomy" id="2905665"/>
    <lineage>
        <taxon>Eukaryota</taxon>
        <taxon>Fungi</taxon>
        <taxon>Dikarya</taxon>
        <taxon>Ascomycota</taxon>
        <taxon>Pezizomycotina</taxon>
        <taxon>Sordariomycetes</taxon>
        <taxon>Xylariomycetidae</taxon>
        <taxon>Amphisphaeriales</taxon>
        <taxon>Apiosporaceae</taxon>
        <taxon>Apiospora</taxon>
    </lineage>
</organism>
<dbReference type="EC" id="3.1.-.-" evidence="9"/>
<evidence type="ECO:0000256" key="3">
    <source>
        <dbReference type="ARBA" id="ARBA00004370"/>
    </source>
</evidence>
<dbReference type="PANTHER" id="PTHR48182:SF2">
    <property type="entry name" value="PROTEIN SERAC1"/>
    <property type="match status" value="1"/>
</dbReference>
<evidence type="ECO:0000256" key="7">
    <source>
        <dbReference type="ARBA" id="ARBA00023128"/>
    </source>
</evidence>
<proteinExistence type="inferred from homology"/>
<dbReference type="Gene3D" id="2.130.10.10">
    <property type="entry name" value="YVTN repeat-like/Quinoprotein amine dehydrogenase"/>
    <property type="match status" value="2"/>
</dbReference>
<dbReference type="PANTHER" id="PTHR48182">
    <property type="entry name" value="PROTEIN SERAC1"/>
    <property type="match status" value="1"/>
</dbReference>
<evidence type="ECO:0000313" key="13">
    <source>
        <dbReference type="Proteomes" id="UP001480595"/>
    </source>
</evidence>
<dbReference type="InterPro" id="IPR011048">
    <property type="entry name" value="Haem_d1_sf"/>
</dbReference>
<evidence type="ECO:0000256" key="2">
    <source>
        <dbReference type="ARBA" id="ARBA00004173"/>
    </source>
</evidence>
<evidence type="ECO:0000256" key="1">
    <source>
        <dbReference type="ARBA" id="ARBA00003496"/>
    </source>
</evidence>
<accession>A0ABR1TBE6</accession>
<dbReference type="InterPro" id="IPR052374">
    <property type="entry name" value="SERAC1"/>
</dbReference>
<keyword evidence="5" id="KW-0677">Repeat</keyword>
<dbReference type="InterPro" id="IPR056884">
    <property type="entry name" value="NPHP3-like_N"/>
</dbReference>
<evidence type="ECO:0000256" key="8">
    <source>
        <dbReference type="ARBA" id="ARBA00023136"/>
    </source>
</evidence>
<dbReference type="GeneID" id="92097238"/>
<comment type="similarity">
    <text evidence="9">Belongs to the GPI inositol-deacylase family.</text>
</comment>
<dbReference type="RefSeq" id="XP_066710323.1">
    <property type="nucleotide sequence ID" value="XM_066864175.1"/>
</dbReference>
<dbReference type="InterPro" id="IPR036322">
    <property type="entry name" value="WD40_repeat_dom_sf"/>
</dbReference>
<keyword evidence="13" id="KW-1185">Reference proteome</keyword>
<keyword evidence="7" id="KW-0496">Mitochondrion</keyword>
<keyword evidence="9" id="KW-0653">Protein transport</keyword>
<evidence type="ECO:0000256" key="4">
    <source>
        <dbReference type="ARBA" id="ARBA00015856"/>
    </source>
</evidence>
<dbReference type="SUPFAM" id="SSF50978">
    <property type="entry name" value="WD40 repeat-like"/>
    <property type="match status" value="1"/>
</dbReference>
<dbReference type="InterPro" id="IPR029058">
    <property type="entry name" value="AB_hydrolase_fold"/>
</dbReference>
<dbReference type="Pfam" id="PF07819">
    <property type="entry name" value="PGAP1"/>
    <property type="match status" value="1"/>
</dbReference>